<dbReference type="VEuPathDB" id="VectorBase:ACUA023338"/>
<evidence type="ECO:0000313" key="2">
    <source>
        <dbReference type="EnsemblMetazoa" id="ACUA023338-PA"/>
    </source>
</evidence>
<organism evidence="2 3">
    <name type="scientific">Anopheles culicifacies</name>
    <dbReference type="NCBI Taxonomy" id="139723"/>
    <lineage>
        <taxon>Eukaryota</taxon>
        <taxon>Metazoa</taxon>
        <taxon>Ecdysozoa</taxon>
        <taxon>Arthropoda</taxon>
        <taxon>Hexapoda</taxon>
        <taxon>Insecta</taxon>
        <taxon>Pterygota</taxon>
        <taxon>Neoptera</taxon>
        <taxon>Endopterygota</taxon>
        <taxon>Diptera</taxon>
        <taxon>Nematocera</taxon>
        <taxon>Culicoidea</taxon>
        <taxon>Culicidae</taxon>
        <taxon>Anophelinae</taxon>
        <taxon>Anopheles</taxon>
        <taxon>culicifacies species complex</taxon>
    </lineage>
</organism>
<feature type="compositionally biased region" description="Low complexity" evidence="1">
    <location>
        <begin position="85"/>
        <end position="108"/>
    </location>
</feature>
<reference evidence="2" key="2">
    <citation type="submission" date="2020-05" db="UniProtKB">
        <authorList>
            <consortium name="EnsemblMetazoa"/>
        </authorList>
    </citation>
    <scope>IDENTIFICATION</scope>
    <source>
        <strain evidence="2">A-37</strain>
    </source>
</reference>
<feature type="region of interest" description="Disordered" evidence="1">
    <location>
        <begin position="55"/>
        <end position="137"/>
    </location>
</feature>
<protein>
    <submittedName>
        <fullName evidence="2">Uncharacterized protein</fullName>
    </submittedName>
</protein>
<dbReference type="EnsemblMetazoa" id="ACUA023338-RA">
    <property type="protein sequence ID" value="ACUA023338-PA"/>
    <property type="gene ID" value="ACUA023338"/>
</dbReference>
<dbReference type="AlphaFoldDB" id="A0A182MPQ4"/>
<dbReference type="EMBL" id="AXCM01001985">
    <property type="status" value="NOT_ANNOTATED_CDS"/>
    <property type="molecule type" value="Genomic_DNA"/>
</dbReference>
<dbReference type="Proteomes" id="UP000075883">
    <property type="component" value="Unassembled WGS sequence"/>
</dbReference>
<feature type="compositionally biased region" description="Basic and acidic residues" evidence="1">
    <location>
        <begin position="127"/>
        <end position="137"/>
    </location>
</feature>
<keyword evidence="3" id="KW-1185">Reference proteome</keyword>
<feature type="compositionally biased region" description="Low complexity" evidence="1">
    <location>
        <begin position="61"/>
        <end position="72"/>
    </location>
</feature>
<accession>A0A182MPQ4</accession>
<evidence type="ECO:0000313" key="3">
    <source>
        <dbReference type="Proteomes" id="UP000075883"/>
    </source>
</evidence>
<evidence type="ECO:0000256" key="1">
    <source>
        <dbReference type="SAM" id="MobiDB-lite"/>
    </source>
</evidence>
<name>A0A182MPQ4_9DIPT</name>
<sequence length="201" mass="21130">MWFTGYCCGVNGARTAAAVGRDDGNHNHDHCDEDHENYIQHRKYQQQHEQTVMGCTPSILSNGSNNQQQQQQSRKDSGLYVGNVAASGNGSNDTSNAAANNNKLSNSSPVNPTMVNAPYPGAASKDGGTEKESAKKDSIVSISATGHITSFPVVSTTVRRPTAGIIVLRDGVMAGSGRQSDCSAPLCSSYSSFAALMGMAN</sequence>
<reference evidence="3" key="1">
    <citation type="submission" date="2013-09" db="EMBL/GenBank/DDBJ databases">
        <title>The Genome Sequence of Anopheles culicifacies species A.</title>
        <authorList>
            <consortium name="The Broad Institute Genomics Platform"/>
            <person name="Neafsey D.E."/>
            <person name="Besansky N."/>
            <person name="Howell P."/>
            <person name="Walton C."/>
            <person name="Young S.K."/>
            <person name="Zeng Q."/>
            <person name="Gargeya S."/>
            <person name="Fitzgerald M."/>
            <person name="Haas B."/>
            <person name="Abouelleil A."/>
            <person name="Allen A.W."/>
            <person name="Alvarado L."/>
            <person name="Arachchi H.M."/>
            <person name="Berlin A.M."/>
            <person name="Chapman S.B."/>
            <person name="Gainer-Dewar J."/>
            <person name="Goldberg J."/>
            <person name="Griggs A."/>
            <person name="Gujja S."/>
            <person name="Hansen M."/>
            <person name="Howarth C."/>
            <person name="Imamovic A."/>
            <person name="Ireland A."/>
            <person name="Larimer J."/>
            <person name="McCowan C."/>
            <person name="Murphy C."/>
            <person name="Pearson M."/>
            <person name="Poon T.W."/>
            <person name="Priest M."/>
            <person name="Roberts A."/>
            <person name="Saif S."/>
            <person name="Shea T."/>
            <person name="Sisk P."/>
            <person name="Sykes S."/>
            <person name="Wortman J."/>
            <person name="Nusbaum C."/>
            <person name="Birren B."/>
        </authorList>
    </citation>
    <scope>NUCLEOTIDE SEQUENCE [LARGE SCALE GENOMIC DNA]</scope>
    <source>
        <strain evidence="3">A-37</strain>
    </source>
</reference>
<proteinExistence type="predicted"/>